<dbReference type="AlphaFoldDB" id="A0A6M3K3P1"/>
<dbReference type="EMBL" id="MT142255">
    <property type="protein sequence ID" value="QJA76963.1"/>
    <property type="molecule type" value="Genomic_DNA"/>
</dbReference>
<name>A0A6M3K3P1_9ZZZZ</name>
<evidence type="ECO:0000313" key="1">
    <source>
        <dbReference type="EMBL" id="QJA76963.1"/>
    </source>
</evidence>
<organism evidence="1">
    <name type="scientific">viral metagenome</name>
    <dbReference type="NCBI Taxonomy" id="1070528"/>
    <lineage>
        <taxon>unclassified sequences</taxon>
        <taxon>metagenomes</taxon>
        <taxon>organismal metagenomes</taxon>
    </lineage>
</organism>
<reference evidence="1" key="1">
    <citation type="submission" date="2020-03" db="EMBL/GenBank/DDBJ databases">
        <title>The deep terrestrial virosphere.</title>
        <authorList>
            <person name="Holmfeldt K."/>
            <person name="Nilsson E."/>
            <person name="Simone D."/>
            <person name="Lopez-Fernandez M."/>
            <person name="Wu X."/>
            <person name="de Brujin I."/>
            <person name="Lundin D."/>
            <person name="Andersson A."/>
            <person name="Bertilsson S."/>
            <person name="Dopson M."/>
        </authorList>
    </citation>
    <scope>NUCLEOTIDE SEQUENCE</scope>
    <source>
        <strain evidence="1">MM415A01388</strain>
    </source>
</reference>
<protein>
    <submittedName>
        <fullName evidence="1">Uncharacterized protein</fullName>
    </submittedName>
</protein>
<gene>
    <name evidence="1" type="ORF">MM415A01388_0007</name>
</gene>
<sequence>MKGKKEQKDQEVIAKLQIENLYQSQLVTILVKRLGGEVFIDGDDQAVIEKYIGFRSEPIEGKRIVRLTLKEKEVKKSNERSYLRIVR</sequence>
<accession>A0A6M3K3P1</accession>
<proteinExistence type="predicted"/>